<gene>
    <name evidence="1" type="ORF">PEX2_028810</name>
</gene>
<dbReference type="Gene3D" id="3.30.1330.40">
    <property type="entry name" value="RutC-like"/>
    <property type="match status" value="1"/>
</dbReference>
<dbReference type="RefSeq" id="XP_016597490.1">
    <property type="nucleotide sequence ID" value="XM_016740156.1"/>
</dbReference>
<sequence length="149" mass="15841">MASAPTKTCFSTSSPYEEKIGYYRAIRHGNQIFVSGTTAVDPCSPINAPRILHPEDAKQQTCVALKESIRAIQGLGGRGAEDIIRVKMFVSRHEDCEAVGLGFSEILGKHNRGGGGIIGAAATMIVVNGGFINKGMLVEVEVDAIVEHS</sequence>
<protein>
    <submittedName>
        <fullName evidence="1">YjgF/Yer057p/UK114 family</fullName>
    </submittedName>
</protein>
<name>A0A0A2JSU9_PENEN</name>
<dbReference type="Proteomes" id="UP000030143">
    <property type="component" value="Unassembled WGS sequence"/>
</dbReference>
<dbReference type="PANTHER" id="PTHR43857">
    <property type="entry name" value="BLR7761 PROTEIN"/>
    <property type="match status" value="1"/>
</dbReference>
<comment type="caution">
    <text evidence="1">The sequence shown here is derived from an EMBL/GenBank/DDBJ whole genome shotgun (WGS) entry which is preliminary data.</text>
</comment>
<dbReference type="Pfam" id="PF01042">
    <property type="entry name" value="Ribonuc_L-PSP"/>
    <property type="match status" value="1"/>
</dbReference>
<evidence type="ECO:0000313" key="1">
    <source>
        <dbReference type="EMBL" id="KGO55295.1"/>
    </source>
</evidence>
<proteinExistence type="predicted"/>
<organism evidence="1 2">
    <name type="scientific">Penicillium expansum</name>
    <name type="common">Blue mold rot fungus</name>
    <dbReference type="NCBI Taxonomy" id="27334"/>
    <lineage>
        <taxon>Eukaryota</taxon>
        <taxon>Fungi</taxon>
        <taxon>Dikarya</taxon>
        <taxon>Ascomycota</taxon>
        <taxon>Pezizomycotina</taxon>
        <taxon>Eurotiomycetes</taxon>
        <taxon>Eurotiomycetidae</taxon>
        <taxon>Eurotiales</taxon>
        <taxon>Aspergillaceae</taxon>
        <taxon>Penicillium</taxon>
    </lineage>
</organism>
<dbReference type="PANTHER" id="PTHR43857:SF1">
    <property type="entry name" value="YJGH FAMILY PROTEIN"/>
    <property type="match status" value="1"/>
</dbReference>
<dbReference type="InterPro" id="IPR035959">
    <property type="entry name" value="RutC-like_sf"/>
</dbReference>
<dbReference type="OrthoDB" id="686384at2759"/>
<dbReference type="HOGENOM" id="CLU_100715_5_2_1"/>
<dbReference type="InterPro" id="IPR006175">
    <property type="entry name" value="YjgF/YER057c/UK114"/>
</dbReference>
<dbReference type="GeneID" id="27675575"/>
<dbReference type="STRING" id="27334.A0A0A2JSU9"/>
<evidence type="ECO:0000313" key="2">
    <source>
        <dbReference type="Proteomes" id="UP000030143"/>
    </source>
</evidence>
<dbReference type="AlphaFoldDB" id="A0A0A2JSU9"/>
<dbReference type="SUPFAM" id="SSF55298">
    <property type="entry name" value="YjgF-like"/>
    <property type="match status" value="1"/>
</dbReference>
<dbReference type="EMBL" id="JQFZ01000200">
    <property type="protein sequence ID" value="KGO55295.1"/>
    <property type="molecule type" value="Genomic_DNA"/>
</dbReference>
<accession>A0A0A2JSU9</accession>
<reference evidence="1 2" key="1">
    <citation type="journal article" date="2015" name="Mol. Plant Microbe Interact.">
        <title>Genome, transcriptome, and functional analyses of Penicillium expansum provide new insights into secondary metabolism and pathogenicity.</title>
        <authorList>
            <person name="Ballester A.R."/>
            <person name="Marcet-Houben M."/>
            <person name="Levin E."/>
            <person name="Sela N."/>
            <person name="Selma-Lazaro C."/>
            <person name="Carmona L."/>
            <person name="Wisniewski M."/>
            <person name="Droby S."/>
            <person name="Gonzalez-Candelas L."/>
            <person name="Gabaldon T."/>
        </authorList>
    </citation>
    <scope>NUCLEOTIDE SEQUENCE [LARGE SCALE GENOMIC DNA]</scope>
    <source>
        <strain evidence="1 2">MD-8</strain>
    </source>
</reference>
<dbReference type="VEuPathDB" id="FungiDB:PEXP_053870"/>
<keyword evidence="2" id="KW-1185">Reference proteome</keyword>
<dbReference type="PhylomeDB" id="A0A0A2JSU9"/>